<accession>A0ACC6UZY2</accession>
<organism evidence="1 2">
    <name type="scientific">Thermoproteus sp. AZ2</name>
    <dbReference type="NCBI Taxonomy" id="1609232"/>
    <lineage>
        <taxon>Archaea</taxon>
        <taxon>Thermoproteota</taxon>
        <taxon>Thermoprotei</taxon>
        <taxon>Thermoproteales</taxon>
        <taxon>Thermoproteaceae</taxon>
        <taxon>Thermoproteus</taxon>
    </lineage>
</organism>
<evidence type="ECO:0000313" key="2">
    <source>
        <dbReference type="Proteomes" id="UP000033636"/>
    </source>
</evidence>
<protein>
    <submittedName>
        <fullName evidence="1">Uncharacterized protein</fullName>
    </submittedName>
</protein>
<gene>
    <name evidence="1" type="ORF">TU35_003275</name>
</gene>
<comment type="caution">
    <text evidence="1">The sequence shown here is derived from an EMBL/GenBank/DDBJ whole genome shotgun (WGS) entry which is preliminary data.</text>
</comment>
<reference evidence="1" key="1">
    <citation type="submission" date="2024-07" db="EMBL/GenBank/DDBJ databases">
        <title>Metagenome and Metagenome-Assembled Genomes of Archaea from a hot spring from the geothermal field of Los Azufres, Mexico.</title>
        <authorList>
            <person name="Marin-Paredes R."/>
            <person name="Martinez-Romero E."/>
            <person name="Servin-Garciduenas L.E."/>
        </authorList>
    </citation>
    <scope>NUCLEOTIDE SEQUENCE</scope>
</reference>
<sequence length="56" mass="6576">MLDLDYLTICPSCGRPMKEDSRIMRLEHLTGNRILERVLICANCRVKIREVVYLPK</sequence>
<dbReference type="Proteomes" id="UP000033636">
    <property type="component" value="Unassembled WGS sequence"/>
</dbReference>
<dbReference type="EMBL" id="JZWT02000006">
    <property type="protein sequence ID" value="MFB6490263.1"/>
    <property type="molecule type" value="Genomic_DNA"/>
</dbReference>
<name>A0ACC6UZY2_9CREN</name>
<proteinExistence type="predicted"/>
<evidence type="ECO:0000313" key="1">
    <source>
        <dbReference type="EMBL" id="MFB6490263.1"/>
    </source>
</evidence>